<dbReference type="STRING" id="1123357.SAMN02745244_02506"/>
<name>A0A1M6JAB2_9ACTN</name>
<proteinExistence type="predicted"/>
<dbReference type="RefSeq" id="WP_245787973.1">
    <property type="nucleotide sequence ID" value="NZ_FQZG01000048.1"/>
</dbReference>
<dbReference type="EMBL" id="FQZG01000048">
    <property type="protein sequence ID" value="SHJ43584.1"/>
    <property type="molecule type" value="Genomic_DNA"/>
</dbReference>
<evidence type="ECO:0000313" key="2">
    <source>
        <dbReference type="EMBL" id="SHJ43584.1"/>
    </source>
</evidence>
<protein>
    <submittedName>
        <fullName evidence="2">Uncharacterized protein</fullName>
    </submittedName>
</protein>
<gene>
    <name evidence="2" type="ORF">SAMN02745244_02506</name>
</gene>
<evidence type="ECO:0000256" key="1">
    <source>
        <dbReference type="SAM" id="MobiDB-lite"/>
    </source>
</evidence>
<sequence length="470" mass="51146">MSPRPNPRPRRPQVSPTELHRRWLQLVDVDGPFLSIPALRRVYPQGIATPDVALLAELKTAKQAFEQTWDAWSTGATTAESYRSARDEWVELVLRRTFGWGQHLTTADPHVTVSSPNQRVHTTSTGAFRRGETTHALTLVVDPVRSLRDLVDDGWAANHIDRMEALLRTSGVPVGVVTDGRWWALVSAQPGIAVASGVVDSQTWVEEPATRDALAALVSPIRLAGGRPEDQLPAMFADSVTAAEEITDALGRQVRRAVELLVQSFSETADEARRRGEPDPLPEDPADVYTAAVTVMMQVVFLLFAEERDLLPESALFNSAYGLTGQLDQLRQRERDESPEALDATSALWHRLLATARALHAGATFEDLRIPAYGGSLFDPDRFPFLTALTPRGTLALAVDDLVMMHVLDASRWPTCPARAAAPSRFATSTSSRSATSTRACSATTAAWPIRPSSGSSAGPGRSPRSPSQS</sequence>
<dbReference type="AlphaFoldDB" id="A0A1M6JAB2"/>
<organism evidence="2 3">
    <name type="scientific">Tessaracoccus bendigoensis DSM 12906</name>
    <dbReference type="NCBI Taxonomy" id="1123357"/>
    <lineage>
        <taxon>Bacteria</taxon>
        <taxon>Bacillati</taxon>
        <taxon>Actinomycetota</taxon>
        <taxon>Actinomycetes</taxon>
        <taxon>Propionibacteriales</taxon>
        <taxon>Propionibacteriaceae</taxon>
        <taxon>Tessaracoccus</taxon>
    </lineage>
</organism>
<evidence type="ECO:0000313" key="3">
    <source>
        <dbReference type="Proteomes" id="UP000184512"/>
    </source>
</evidence>
<feature type="region of interest" description="Disordered" evidence="1">
    <location>
        <begin position="428"/>
        <end position="470"/>
    </location>
</feature>
<dbReference type="Proteomes" id="UP000184512">
    <property type="component" value="Unassembled WGS sequence"/>
</dbReference>
<keyword evidence="3" id="KW-1185">Reference proteome</keyword>
<reference evidence="2 3" key="1">
    <citation type="submission" date="2016-11" db="EMBL/GenBank/DDBJ databases">
        <authorList>
            <person name="Jaros S."/>
            <person name="Januszkiewicz K."/>
            <person name="Wedrychowicz H."/>
        </authorList>
    </citation>
    <scope>NUCLEOTIDE SEQUENCE [LARGE SCALE GENOMIC DNA]</scope>
    <source>
        <strain evidence="2 3">DSM 12906</strain>
    </source>
</reference>
<accession>A0A1M6JAB2</accession>